<reference evidence="2" key="1">
    <citation type="submission" date="2014-11" db="EMBL/GenBank/DDBJ databases">
        <authorList>
            <person name="Amaro Gonzalez C."/>
        </authorList>
    </citation>
    <scope>NUCLEOTIDE SEQUENCE</scope>
</reference>
<sequence length="64" mass="7867">MQMTLPIKLCHIYSMYSLYVYTYTHMYTQIYTGTHTYIHFIYIFIYSFIFNMRKMKSSPEALNL</sequence>
<proteinExistence type="predicted"/>
<evidence type="ECO:0000256" key="1">
    <source>
        <dbReference type="SAM" id="Phobius"/>
    </source>
</evidence>
<accession>A0A0E9SRZ2</accession>
<feature type="transmembrane region" description="Helical" evidence="1">
    <location>
        <begin position="36"/>
        <end position="52"/>
    </location>
</feature>
<keyword evidence="1" id="KW-0472">Membrane</keyword>
<dbReference type="EMBL" id="GBXM01064491">
    <property type="protein sequence ID" value="JAH44086.1"/>
    <property type="molecule type" value="Transcribed_RNA"/>
</dbReference>
<name>A0A0E9SRZ2_ANGAN</name>
<evidence type="ECO:0000313" key="2">
    <source>
        <dbReference type="EMBL" id="JAH44086.1"/>
    </source>
</evidence>
<reference evidence="2" key="2">
    <citation type="journal article" date="2015" name="Fish Shellfish Immunol.">
        <title>Early steps in the European eel (Anguilla anguilla)-Vibrio vulnificus interaction in the gills: Role of the RtxA13 toxin.</title>
        <authorList>
            <person name="Callol A."/>
            <person name="Pajuelo D."/>
            <person name="Ebbesson L."/>
            <person name="Teles M."/>
            <person name="MacKenzie S."/>
            <person name="Amaro C."/>
        </authorList>
    </citation>
    <scope>NUCLEOTIDE SEQUENCE</scope>
</reference>
<protein>
    <submittedName>
        <fullName evidence="2">Uncharacterized protein</fullName>
    </submittedName>
</protein>
<organism evidence="2">
    <name type="scientific">Anguilla anguilla</name>
    <name type="common">European freshwater eel</name>
    <name type="synonym">Muraena anguilla</name>
    <dbReference type="NCBI Taxonomy" id="7936"/>
    <lineage>
        <taxon>Eukaryota</taxon>
        <taxon>Metazoa</taxon>
        <taxon>Chordata</taxon>
        <taxon>Craniata</taxon>
        <taxon>Vertebrata</taxon>
        <taxon>Euteleostomi</taxon>
        <taxon>Actinopterygii</taxon>
        <taxon>Neopterygii</taxon>
        <taxon>Teleostei</taxon>
        <taxon>Anguilliformes</taxon>
        <taxon>Anguillidae</taxon>
        <taxon>Anguilla</taxon>
    </lineage>
</organism>
<keyword evidence="1" id="KW-0812">Transmembrane</keyword>
<keyword evidence="1" id="KW-1133">Transmembrane helix</keyword>
<dbReference type="AlphaFoldDB" id="A0A0E9SRZ2"/>